<feature type="compositionally biased region" description="Polar residues" evidence="1">
    <location>
        <begin position="80"/>
        <end position="93"/>
    </location>
</feature>
<feature type="region of interest" description="Disordered" evidence="1">
    <location>
        <begin position="183"/>
        <end position="230"/>
    </location>
</feature>
<dbReference type="Proteomes" id="UP000799772">
    <property type="component" value="Unassembled WGS sequence"/>
</dbReference>
<comment type="caution">
    <text evidence="2">The sequence shown here is derived from an EMBL/GenBank/DDBJ whole genome shotgun (WGS) entry which is preliminary data.</text>
</comment>
<keyword evidence="3" id="KW-1185">Reference proteome</keyword>
<accession>A0A9P4M377</accession>
<evidence type="ECO:0000313" key="2">
    <source>
        <dbReference type="EMBL" id="KAF2095413.1"/>
    </source>
</evidence>
<proteinExistence type="predicted"/>
<dbReference type="EMBL" id="ML978131">
    <property type="protein sequence ID" value="KAF2095413.1"/>
    <property type="molecule type" value="Genomic_DNA"/>
</dbReference>
<dbReference type="AlphaFoldDB" id="A0A9P4M377"/>
<organism evidence="2 3">
    <name type="scientific">Rhizodiscina lignyota</name>
    <dbReference type="NCBI Taxonomy" id="1504668"/>
    <lineage>
        <taxon>Eukaryota</taxon>
        <taxon>Fungi</taxon>
        <taxon>Dikarya</taxon>
        <taxon>Ascomycota</taxon>
        <taxon>Pezizomycotina</taxon>
        <taxon>Dothideomycetes</taxon>
        <taxon>Pleosporomycetidae</taxon>
        <taxon>Aulographales</taxon>
        <taxon>Rhizodiscinaceae</taxon>
        <taxon>Rhizodiscina</taxon>
    </lineage>
</organism>
<gene>
    <name evidence="2" type="ORF">NA57DRAFT_59425</name>
</gene>
<feature type="region of interest" description="Disordered" evidence="1">
    <location>
        <begin position="70"/>
        <end position="116"/>
    </location>
</feature>
<name>A0A9P4M377_9PEZI</name>
<sequence>MAPERVVTELDSSFTEVVVLVLFVWNRDVILKPTTFPPSKVRALHIGVNAAAESARRLLWIRIRGRSGSATERPKKKSKMSSYNTETTSSGQQPAGLPREYQNAARSSPAADGSANAGNVTLGIGEYIRLLILAHTMTGQLLLEITNNNILTPQQRALLESYAHETPSEAQSTAVSLGAAALPQTQHPQDEVSESNTDSAPVSSEMKGKEKATSSTDTESFDSRCPTLVNNPPFDEHDSDIDFSQFNFYDADNDTVMHSTHHHRPTRELVERAMLVLAARRQKIKKKFNAVRKIADKVSEFLDLDMGPENPLLEKGLGLLSRLGMRLQRAEEFLEDAFKGQLEAIDQAMIKIFT</sequence>
<evidence type="ECO:0000313" key="3">
    <source>
        <dbReference type="Proteomes" id="UP000799772"/>
    </source>
</evidence>
<protein>
    <submittedName>
        <fullName evidence="2">Uncharacterized protein</fullName>
    </submittedName>
</protein>
<evidence type="ECO:0000256" key="1">
    <source>
        <dbReference type="SAM" id="MobiDB-lite"/>
    </source>
</evidence>
<reference evidence="2" key="1">
    <citation type="journal article" date="2020" name="Stud. Mycol.">
        <title>101 Dothideomycetes genomes: a test case for predicting lifestyles and emergence of pathogens.</title>
        <authorList>
            <person name="Haridas S."/>
            <person name="Albert R."/>
            <person name="Binder M."/>
            <person name="Bloem J."/>
            <person name="Labutti K."/>
            <person name="Salamov A."/>
            <person name="Andreopoulos B."/>
            <person name="Baker S."/>
            <person name="Barry K."/>
            <person name="Bills G."/>
            <person name="Bluhm B."/>
            <person name="Cannon C."/>
            <person name="Castanera R."/>
            <person name="Culley D."/>
            <person name="Daum C."/>
            <person name="Ezra D."/>
            <person name="Gonzalez J."/>
            <person name="Henrissat B."/>
            <person name="Kuo A."/>
            <person name="Liang C."/>
            <person name="Lipzen A."/>
            <person name="Lutzoni F."/>
            <person name="Magnuson J."/>
            <person name="Mondo S."/>
            <person name="Nolan M."/>
            <person name="Ohm R."/>
            <person name="Pangilinan J."/>
            <person name="Park H.-J."/>
            <person name="Ramirez L."/>
            <person name="Alfaro M."/>
            <person name="Sun H."/>
            <person name="Tritt A."/>
            <person name="Yoshinaga Y."/>
            <person name="Zwiers L.-H."/>
            <person name="Turgeon B."/>
            <person name="Goodwin S."/>
            <person name="Spatafora J."/>
            <person name="Crous P."/>
            <person name="Grigoriev I."/>
        </authorList>
    </citation>
    <scope>NUCLEOTIDE SEQUENCE</scope>
    <source>
        <strain evidence="2">CBS 133067</strain>
    </source>
</reference>